<feature type="transmembrane region" description="Helical" evidence="7">
    <location>
        <begin position="42"/>
        <end position="61"/>
    </location>
</feature>
<keyword evidence="4 7" id="KW-1133">Transmembrane helix</keyword>
<feature type="transmembrane region" description="Helical" evidence="7">
    <location>
        <begin position="117"/>
        <end position="138"/>
    </location>
</feature>
<feature type="region of interest" description="Disordered" evidence="6">
    <location>
        <begin position="1"/>
        <end position="28"/>
    </location>
</feature>
<dbReference type="InParanoid" id="A0A0G4G050"/>
<feature type="compositionally biased region" description="Polar residues" evidence="6">
    <location>
        <begin position="299"/>
        <end position="312"/>
    </location>
</feature>
<evidence type="ECO:0000256" key="7">
    <source>
        <dbReference type="SAM" id="Phobius"/>
    </source>
</evidence>
<dbReference type="PANTHER" id="PTHR12677">
    <property type="entry name" value="GOLGI APPARATUS MEMBRANE PROTEIN TVP38-RELATED"/>
    <property type="match status" value="1"/>
</dbReference>
<comment type="subcellular location">
    <subcellularLocation>
        <location evidence="1">Cell membrane</location>
        <topology evidence="1">Multi-pass membrane protein</topology>
    </subcellularLocation>
</comment>
<evidence type="ECO:0000256" key="4">
    <source>
        <dbReference type="ARBA" id="ARBA00022989"/>
    </source>
</evidence>
<keyword evidence="10" id="KW-1185">Reference proteome</keyword>
<evidence type="ECO:0000256" key="6">
    <source>
        <dbReference type="SAM" id="MobiDB-lite"/>
    </source>
</evidence>
<evidence type="ECO:0000313" key="10">
    <source>
        <dbReference type="Proteomes" id="UP000041254"/>
    </source>
</evidence>
<dbReference type="VEuPathDB" id="CryptoDB:Vbra_21869"/>
<keyword evidence="3 7" id="KW-0812">Transmembrane</keyword>
<keyword evidence="2" id="KW-1003">Cell membrane</keyword>
<dbReference type="OMA" id="YENDDCE"/>
<feature type="transmembrane region" description="Helical" evidence="7">
    <location>
        <begin position="242"/>
        <end position="261"/>
    </location>
</feature>
<proteinExistence type="predicted"/>
<sequence length="352" mass="38016">MTAEPHRQNSASSAKQAEAATDATPLTMPGSRDAKSFVSSHMGLVIGTAMLIGIGVVSWKYPVIQWAEAFFVWLQHEQEDYLGKVVICYLLFYAVAAVLCVPAPLLGMSTGLLFSNYLLAVFLVSAGSLSGACLSFFLGRTFFRTSIERRIHSSPVLRALDKAVHREGLKIVFAARFVLPYTVNNYALGVTGVKFWHFTFATWTTGIPFALTYTFIGRDVKELSEIFTAGGGSAAKDSLHTWKLVVVVVGLVAFMSLIYMLTQLAKKAMREAEAKNENEDDAATAQGKTTGAGGKPDYTPSTRSNSTHQEAGSESPRRSRRLAGMEPEGDDAAGGGGGKAAARRRLLWGGER</sequence>
<dbReference type="Pfam" id="PF09335">
    <property type="entry name" value="VTT_dom"/>
    <property type="match status" value="1"/>
</dbReference>
<evidence type="ECO:0000256" key="5">
    <source>
        <dbReference type="ARBA" id="ARBA00023136"/>
    </source>
</evidence>
<name>A0A0G4G050_VITBC</name>
<gene>
    <name evidence="9" type="ORF">Vbra_21869</name>
</gene>
<evidence type="ECO:0000259" key="8">
    <source>
        <dbReference type="Pfam" id="PF09335"/>
    </source>
</evidence>
<dbReference type="AlphaFoldDB" id="A0A0G4G050"/>
<feature type="domain" description="VTT" evidence="8">
    <location>
        <begin position="102"/>
        <end position="218"/>
    </location>
</feature>
<evidence type="ECO:0000256" key="2">
    <source>
        <dbReference type="ARBA" id="ARBA00022475"/>
    </source>
</evidence>
<feature type="transmembrane region" description="Helical" evidence="7">
    <location>
        <begin position="81"/>
        <end position="105"/>
    </location>
</feature>
<accession>A0A0G4G050</accession>
<dbReference type="EMBL" id="CDMY01000538">
    <property type="protein sequence ID" value="CEM21225.1"/>
    <property type="molecule type" value="Genomic_DNA"/>
</dbReference>
<dbReference type="PhylomeDB" id="A0A0G4G050"/>
<evidence type="ECO:0000313" key="9">
    <source>
        <dbReference type="EMBL" id="CEM21225.1"/>
    </source>
</evidence>
<dbReference type="InterPro" id="IPR032816">
    <property type="entry name" value="VTT_dom"/>
</dbReference>
<evidence type="ECO:0000256" key="1">
    <source>
        <dbReference type="ARBA" id="ARBA00004651"/>
    </source>
</evidence>
<dbReference type="OrthoDB" id="333077at2759"/>
<organism evidence="9 10">
    <name type="scientific">Vitrella brassicaformis (strain CCMP3155)</name>
    <dbReference type="NCBI Taxonomy" id="1169540"/>
    <lineage>
        <taxon>Eukaryota</taxon>
        <taxon>Sar</taxon>
        <taxon>Alveolata</taxon>
        <taxon>Colpodellida</taxon>
        <taxon>Vitrellaceae</taxon>
        <taxon>Vitrella</taxon>
    </lineage>
</organism>
<keyword evidence="5 7" id="KW-0472">Membrane</keyword>
<dbReference type="PANTHER" id="PTHR12677:SF59">
    <property type="entry name" value="GOLGI APPARATUS MEMBRANE PROTEIN TVP38-RELATED"/>
    <property type="match status" value="1"/>
</dbReference>
<feature type="region of interest" description="Disordered" evidence="6">
    <location>
        <begin position="275"/>
        <end position="352"/>
    </location>
</feature>
<reference evidence="9 10" key="1">
    <citation type="submission" date="2014-11" db="EMBL/GenBank/DDBJ databases">
        <authorList>
            <person name="Zhu J."/>
            <person name="Qi W."/>
            <person name="Song R."/>
        </authorList>
    </citation>
    <scope>NUCLEOTIDE SEQUENCE [LARGE SCALE GENOMIC DNA]</scope>
</reference>
<dbReference type="Proteomes" id="UP000041254">
    <property type="component" value="Unassembled WGS sequence"/>
</dbReference>
<evidence type="ECO:0000256" key="3">
    <source>
        <dbReference type="ARBA" id="ARBA00022692"/>
    </source>
</evidence>
<protein>
    <recommendedName>
        <fullName evidence="8">VTT domain-containing protein</fullName>
    </recommendedName>
</protein>
<dbReference type="GO" id="GO:0005886">
    <property type="term" value="C:plasma membrane"/>
    <property type="evidence" value="ECO:0007669"/>
    <property type="project" value="UniProtKB-SubCell"/>
</dbReference>
<dbReference type="STRING" id="1169540.A0A0G4G050"/>
<dbReference type="InterPro" id="IPR015414">
    <property type="entry name" value="TMEM64"/>
</dbReference>